<evidence type="ECO:0000313" key="2">
    <source>
        <dbReference type="Proteomes" id="UP000325315"/>
    </source>
</evidence>
<evidence type="ECO:0000313" key="1">
    <source>
        <dbReference type="EMBL" id="KAA3480650.1"/>
    </source>
</evidence>
<keyword evidence="2" id="KW-1185">Reference proteome</keyword>
<dbReference type="Proteomes" id="UP000325315">
    <property type="component" value="Unassembled WGS sequence"/>
</dbReference>
<protein>
    <submittedName>
        <fullName evidence="1">Uncharacterized protein</fullName>
    </submittedName>
</protein>
<proteinExistence type="predicted"/>
<dbReference type="EMBL" id="SMMG02000003">
    <property type="protein sequence ID" value="KAA3480650.1"/>
    <property type="molecule type" value="Genomic_DNA"/>
</dbReference>
<accession>A0A5B6WG93</accession>
<name>A0A5B6WG93_9ROSI</name>
<organism evidence="1 2">
    <name type="scientific">Gossypium australe</name>
    <dbReference type="NCBI Taxonomy" id="47621"/>
    <lineage>
        <taxon>Eukaryota</taxon>
        <taxon>Viridiplantae</taxon>
        <taxon>Streptophyta</taxon>
        <taxon>Embryophyta</taxon>
        <taxon>Tracheophyta</taxon>
        <taxon>Spermatophyta</taxon>
        <taxon>Magnoliopsida</taxon>
        <taxon>eudicotyledons</taxon>
        <taxon>Gunneridae</taxon>
        <taxon>Pentapetalae</taxon>
        <taxon>rosids</taxon>
        <taxon>malvids</taxon>
        <taxon>Malvales</taxon>
        <taxon>Malvaceae</taxon>
        <taxon>Malvoideae</taxon>
        <taxon>Gossypium</taxon>
    </lineage>
</organism>
<dbReference type="AlphaFoldDB" id="A0A5B6WG93"/>
<reference evidence="1" key="1">
    <citation type="submission" date="2019-08" db="EMBL/GenBank/DDBJ databases">
        <authorList>
            <person name="Liu F."/>
        </authorList>
    </citation>
    <scope>NUCLEOTIDE SEQUENCE [LARGE SCALE GENOMIC DNA]</scope>
    <source>
        <strain evidence="1">PA1801</strain>
        <tissue evidence="1">Leaf</tissue>
    </source>
</reference>
<comment type="caution">
    <text evidence="1">The sequence shown here is derived from an EMBL/GenBank/DDBJ whole genome shotgun (WGS) entry which is preliminary data.</text>
</comment>
<sequence>MLSSLGCRKFEERKRIKLARAFGYCIAKLRSRTEENEFRSRENESNRVAISVPVKLNSRSSKLLKARGPSRIIITLLNLFWYF</sequence>
<gene>
    <name evidence="1" type="ORF">EPI10_021067</name>
</gene>